<keyword evidence="2" id="KW-1185">Reference proteome</keyword>
<name>A0AA96J198_9CAUD</name>
<proteinExistence type="predicted"/>
<evidence type="ECO:0000313" key="1">
    <source>
        <dbReference type="EMBL" id="WNL63520.1"/>
    </source>
</evidence>
<sequence length="88" mass="9809">MGKYLKPVTDDIFGKYSTYVEPSGLTKGQAKRKLRHAGCGRIVEVPHGLYGSELVQAAGNPYPMYGRAFRGWDRRAGGPCWVVHIEKK</sequence>
<dbReference type="EMBL" id="OR261031">
    <property type="protein sequence ID" value="WNL63520.1"/>
    <property type="molecule type" value="Genomic_DNA"/>
</dbReference>
<dbReference type="Proteomes" id="UP001302076">
    <property type="component" value="Segment"/>
</dbReference>
<gene>
    <name evidence="1" type="ORF">ST21_012</name>
</gene>
<organism evidence="1 2">
    <name type="scientific">Aeromonas phage ST21</name>
    <dbReference type="NCBI Taxonomy" id="3065691"/>
    <lineage>
        <taxon>Viruses</taxon>
        <taxon>Duplodnaviria</taxon>
        <taxon>Heunggongvirae</taxon>
        <taxon>Uroviricota</taxon>
        <taxon>Caudoviricetes</taxon>
        <taxon>Autographivirales</taxon>
        <taxon>Autonotataviridae</taxon>
        <taxon>Melnykvirinae</taxon>
        <taxon>Ahphunavirus</taxon>
        <taxon>Ahphunavirus ST21</taxon>
    </lineage>
</organism>
<evidence type="ECO:0000313" key="2">
    <source>
        <dbReference type="Proteomes" id="UP001302076"/>
    </source>
</evidence>
<accession>A0AA96J198</accession>
<protein>
    <submittedName>
        <fullName evidence="1">Uncharacterized protein</fullName>
    </submittedName>
</protein>
<reference evidence="1 2" key="1">
    <citation type="submission" date="2023-07" db="EMBL/GenBank/DDBJ databases">
        <authorList>
            <person name="Wu J.F."/>
            <person name="Li W."/>
        </authorList>
    </citation>
    <scope>NUCLEOTIDE SEQUENCE [LARGE SCALE GENOMIC DNA]</scope>
</reference>